<accession>A0ABS1HPI6</accession>
<evidence type="ECO:0000313" key="1">
    <source>
        <dbReference type="EMBL" id="MBK3519148.1"/>
    </source>
</evidence>
<dbReference type="Pfam" id="PF10987">
    <property type="entry name" value="DUF2806"/>
    <property type="match status" value="1"/>
</dbReference>
<reference evidence="1 2" key="1">
    <citation type="submission" date="2021-01" db="EMBL/GenBank/DDBJ databases">
        <title>Carboxyliciviraga sp.nov., isolated from coastal sediments.</title>
        <authorList>
            <person name="Lu D."/>
            <person name="Zhang T."/>
        </authorList>
    </citation>
    <scope>NUCLEOTIDE SEQUENCE [LARGE SCALE GENOMIC DNA]</scope>
    <source>
        <strain evidence="1 2">N1Y132</strain>
    </source>
</reference>
<dbReference type="EMBL" id="JAENRR010000054">
    <property type="protein sequence ID" value="MBK3519148.1"/>
    <property type="molecule type" value="Genomic_DNA"/>
</dbReference>
<dbReference type="Proteomes" id="UP000605676">
    <property type="component" value="Unassembled WGS sequence"/>
</dbReference>
<comment type="caution">
    <text evidence="1">The sequence shown here is derived from an EMBL/GenBank/DDBJ whole genome shotgun (WGS) entry which is preliminary data.</text>
</comment>
<dbReference type="InterPro" id="IPR021254">
    <property type="entry name" value="DUF2806"/>
</dbReference>
<proteinExistence type="predicted"/>
<organism evidence="1 2">
    <name type="scientific">Carboxylicivirga marina</name>
    <dbReference type="NCBI Taxonomy" id="2800988"/>
    <lineage>
        <taxon>Bacteria</taxon>
        <taxon>Pseudomonadati</taxon>
        <taxon>Bacteroidota</taxon>
        <taxon>Bacteroidia</taxon>
        <taxon>Marinilabiliales</taxon>
        <taxon>Marinilabiliaceae</taxon>
        <taxon>Carboxylicivirga</taxon>
    </lineage>
</organism>
<protein>
    <submittedName>
        <fullName evidence="1">DUF2806 domain-containing protein</fullName>
    </submittedName>
</protein>
<evidence type="ECO:0000313" key="2">
    <source>
        <dbReference type="Proteomes" id="UP000605676"/>
    </source>
</evidence>
<sequence>MLQSGPVFKAVKNTLAIKSSGVSFILNFKNEKLLEEKYQLFFPDRLLLEELGFITANDLSFKIPKTENTKAQEVFLVGDKIVLFEKLENKPELPLSILVFTKIGQELLKLVKSTPELDYIQLLATKINRINGSIKYGQILAELPNGQIRYTNLIDVPLTDQEVDQERKQKAAEEKK</sequence>
<gene>
    <name evidence="1" type="ORF">JIV24_17500</name>
</gene>
<keyword evidence="2" id="KW-1185">Reference proteome</keyword>
<dbReference type="RefSeq" id="WP_200466369.1">
    <property type="nucleotide sequence ID" value="NZ_JAENRR010000054.1"/>
</dbReference>
<name>A0ABS1HPI6_9BACT</name>